<dbReference type="VEuPathDB" id="AmoebaDB:ACA1_201380"/>
<organism evidence="2 3">
    <name type="scientific">Acanthamoeba castellanii (strain ATCC 30010 / Neff)</name>
    <dbReference type="NCBI Taxonomy" id="1257118"/>
    <lineage>
        <taxon>Eukaryota</taxon>
        <taxon>Amoebozoa</taxon>
        <taxon>Discosea</taxon>
        <taxon>Longamoebia</taxon>
        <taxon>Centramoebida</taxon>
        <taxon>Acanthamoebidae</taxon>
        <taxon>Acanthamoeba</taxon>
    </lineage>
</organism>
<name>L8H3I8_ACACF</name>
<feature type="signal peptide" evidence="1">
    <location>
        <begin position="1"/>
        <end position="22"/>
    </location>
</feature>
<dbReference type="EMBL" id="KB007932">
    <property type="protein sequence ID" value="ELR19770.1"/>
    <property type="molecule type" value="Genomic_DNA"/>
</dbReference>
<feature type="chain" id="PRO_5003990858" evidence="1">
    <location>
        <begin position="23"/>
        <end position="261"/>
    </location>
</feature>
<dbReference type="KEGG" id="acan:ACA1_201380"/>
<dbReference type="Proteomes" id="UP000011083">
    <property type="component" value="Unassembled WGS sequence"/>
</dbReference>
<dbReference type="AlphaFoldDB" id="L8H3I8"/>
<evidence type="ECO:0000256" key="1">
    <source>
        <dbReference type="SAM" id="SignalP"/>
    </source>
</evidence>
<gene>
    <name evidence="2" type="ORF">ACA1_201380</name>
</gene>
<keyword evidence="1" id="KW-0732">Signal</keyword>
<protein>
    <submittedName>
        <fullName evidence="2">Uncharacterized protein</fullName>
    </submittedName>
</protein>
<evidence type="ECO:0000313" key="3">
    <source>
        <dbReference type="Proteomes" id="UP000011083"/>
    </source>
</evidence>
<accession>L8H3I8</accession>
<keyword evidence="3" id="KW-1185">Reference proteome</keyword>
<dbReference type="OrthoDB" id="5977965at2759"/>
<proteinExistence type="predicted"/>
<dbReference type="GeneID" id="14920601"/>
<evidence type="ECO:0000313" key="2">
    <source>
        <dbReference type="EMBL" id="ELR19770.1"/>
    </source>
</evidence>
<reference evidence="2 3" key="1">
    <citation type="journal article" date="2013" name="Genome Biol.">
        <title>Genome of Acanthamoeba castellanii highlights extensive lateral gene transfer and early evolution of tyrosine kinase signaling.</title>
        <authorList>
            <person name="Clarke M."/>
            <person name="Lohan A.J."/>
            <person name="Liu B."/>
            <person name="Lagkouvardos I."/>
            <person name="Roy S."/>
            <person name="Zafar N."/>
            <person name="Bertelli C."/>
            <person name="Schilde C."/>
            <person name="Kianianmomeni A."/>
            <person name="Burglin T.R."/>
            <person name="Frech C."/>
            <person name="Turcotte B."/>
            <person name="Kopec K.O."/>
            <person name="Synnott J.M."/>
            <person name="Choo C."/>
            <person name="Paponov I."/>
            <person name="Finkler A."/>
            <person name="Soon Heng Tan C."/>
            <person name="Hutchins A.P."/>
            <person name="Weinmeier T."/>
            <person name="Rattei T."/>
            <person name="Chu J.S."/>
            <person name="Gimenez G."/>
            <person name="Irimia M."/>
            <person name="Rigden D.J."/>
            <person name="Fitzpatrick D.A."/>
            <person name="Lorenzo-Morales J."/>
            <person name="Bateman A."/>
            <person name="Chiu C.H."/>
            <person name="Tang P."/>
            <person name="Hegemann P."/>
            <person name="Fromm H."/>
            <person name="Raoult D."/>
            <person name="Greub G."/>
            <person name="Miranda-Saavedra D."/>
            <person name="Chen N."/>
            <person name="Nash P."/>
            <person name="Ginger M.L."/>
            <person name="Horn M."/>
            <person name="Schaap P."/>
            <person name="Caler L."/>
            <person name="Loftus B."/>
        </authorList>
    </citation>
    <scope>NUCLEOTIDE SEQUENCE [LARGE SCALE GENOMIC DNA]</scope>
    <source>
        <strain evidence="2 3">Neff</strain>
    </source>
</reference>
<sequence length="261" mass="27981">MKTTLFFAIALALFALVALAAADEKTASNGDVAVNVQGTSGKITFWIPERSDKKYTLTFDSLCETGGGDCLNTFANQEFTFSTPATVSFNNISSKLVSFDSTIATGSQSGVKLTADLYVFLESGNYTVGDQTFYAVENAFKWSVNVSGWVFANAANKLELTMGLQHPSYKASWDATNYTLSYTNEAAVLQFAKTATYDNSQEKAVEVTTKVMGSNVAIVMAFSAAESSIWYDPQVTVATAAASSASSFLFSLAAHLVSLLW</sequence>
<dbReference type="RefSeq" id="XP_004341865.1">
    <property type="nucleotide sequence ID" value="XM_004341817.1"/>
</dbReference>